<dbReference type="RefSeq" id="WP_039104868.1">
    <property type="nucleotide sequence ID" value="NZ_CP009056.1"/>
</dbReference>
<gene>
    <name evidence="1" type="ORF">FPB0191_01333</name>
</gene>
<dbReference type="AlphaFoldDB" id="A0A0A7S108"/>
<dbReference type="InterPro" id="IPR011990">
    <property type="entry name" value="TPR-like_helical_dom_sf"/>
</dbReference>
<dbReference type="HOGENOM" id="CLU_675702_0_0_6"/>
<dbReference type="Proteomes" id="UP000030901">
    <property type="component" value="Chromosome"/>
</dbReference>
<dbReference type="Pfam" id="PF13431">
    <property type="entry name" value="TPR_17"/>
    <property type="match status" value="1"/>
</dbReference>
<accession>A0A0A7S108</accession>
<evidence type="ECO:0000313" key="2">
    <source>
        <dbReference type="Proteomes" id="UP000030901"/>
    </source>
</evidence>
<dbReference type="Gene3D" id="1.25.40.10">
    <property type="entry name" value="Tetratricopeptide repeat domain"/>
    <property type="match status" value="1"/>
</dbReference>
<proteinExistence type="predicted"/>
<dbReference type="PROSITE" id="PS51257">
    <property type="entry name" value="PROKAR_LIPOPROTEIN"/>
    <property type="match status" value="1"/>
</dbReference>
<dbReference type="SUPFAM" id="SSF48452">
    <property type="entry name" value="TPR-like"/>
    <property type="match status" value="2"/>
</dbReference>
<protein>
    <submittedName>
        <fullName evidence="1">Flp pilus assembly protein TadD</fullName>
    </submittedName>
</protein>
<name>A0A0A7S108_FRIPE</name>
<sequence>MKAKYFFIFAIIVITTGCQNSSFKRDLAEEQRIYILETTKNYGGLVEIYKNQLKVSDSEKTRFKLAQAYYLSMDYDSALRALKPIINESKNDSVLVLYGRVLSEIKNPKEQQPRYQEALQYLNLALEFNPKNGEAYNLKGIVEVKLGQYDAARYSFMKSRELFYDENKVLNNLATLSLLDKDYLTAYDYLNILYNKGYRNKTVLHNLLFTLVKLDKITLAKQFCKEHKLSNRPEILIEELKKVEPNTTVNFNELVPPAGQMKKNYEKVKNAEENTNNQKNNIPQNDIVKSKGNNLVAIRSGEHKSFSRITFETTSKLTKEQYSIQISSGNVLQIKLFNVELSTLNINQIINKIKNSDRNFSNVSAQYTDQGVLVINIKIKNVTEPKISYMGKGQKGHCTSIDFYLKN</sequence>
<reference evidence="1 2" key="1">
    <citation type="journal article" date="2014" name="Appl. Environ. Microbiol.">
        <title>Gut symbionts from distinct hosts exhibit genotoxic activity via divergent colibactin biosynthetic pathways.</title>
        <authorList>
            <person name="Engel P."/>
            <person name="Vizcaino M.I."/>
            <person name="Crawford J.M."/>
        </authorList>
    </citation>
    <scope>NUCLEOTIDE SEQUENCE [LARGE SCALE GENOMIC DNA]</scope>
    <source>
        <strain evidence="1 2">PEB0191</strain>
    </source>
</reference>
<dbReference type="EMBL" id="CP009056">
    <property type="protein sequence ID" value="AJA45153.1"/>
    <property type="molecule type" value="Genomic_DNA"/>
</dbReference>
<dbReference type="KEGG" id="fpp:FPB0191_01333"/>
<dbReference type="STRING" id="1267021.FPB0191_01333"/>
<organism evidence="1 2">
    <name type="scientific">Frischella perrara</name>
    <dbReference type="NCBI Taxonomy" id="1267021"/>
    <lineage>
        <taxon>Bacteria</taxon>
        <taxon>Pseudomonadati</taxon>
        <taxon>Pseudomonadota</taxon>
        <taxon>Gammaproteobacteria</taxon>
        <taxon>Orbales</taxon>
        <taxon>Orbaceae</taxon>
        <taxon>Frischella</taxon>
    </lineage>
</organism>
<dbReference type="InterPro" id="IPR019734">
    <property type="entry name" value="TPR_rpt"/>
</dbReference>
<evidence type="ECO:0000313" key="1">
    <source>
        <dbReference type="EMBL" id="AJA45153.1"/>
    </source>
</evidence>
<keyword evidence="2" id="KW-1185">Reference proteome</keyword>
<dbReference type="OrthoDB" id="6480168at2"/>
<dbReference type="SMART" id="SM00028">
    <property type="entry name" value="TPR"/>
    <property type="match status" value="3"/>
</dbReference>